<keyword evidence="3" id="KW-1185">Reference proteome</keyword>
<name>A0A8H8RJ12_9HELO</name>
<gene>
    <name evidence="2" type="ORF">LOCC1_G008266</name>
</gene>
<accession>A0A8H8RJ12</accession>
<evidence type="ECO:0000313" key="2">
    <source>
        <dbReference type="EMBL" id="TVY35422.1"/>
    </source>
</evidence>
<evidence type="ECO:0000256" key="1">
    <source>
        <dbReference type="SAM" id="MobiDB-lite"/>
    </source>
</evidence>
<reference evidence="2 3" key="1">
    <citation type="submission" date="2018-05" db="EMBL/GenBank/DDBJ databases">
        <title>Genome sequencing and assembly of the regulated plant pathogen Lachnellula willkommii and related sister species for the development of diagnostic species identification markers.</title>
        <authorList>
            <person name="Giroux E."/>
            <person name="Bilodeau G."/>
        </authorList>
    </citation>
    <scope>NUCLEOTIDE SEQUENCE [LARGE SCALE GENOMIC DNA]</scope>
    <source>
        <strain evidence="2 3">CBS 160.35</strain>
    </source>
</reference>
<dbReference type="EMBL" id="QGMI01000976">
    <property type="protein sequence ID" value="TVY35422.1"/>
    <property type="molecule type" value="Genomic_DNA"/>
</dbReference>
<evidence type="ECO:0000313" key="3">
    <source>
        <dbReference type="Proteomes" id="UP000443090"/>
    </source>
</evidence>
<sequence length="255" mass="29242">MSSIIRTCLYLQHPTRPQSPQSPISDSIMLNLKRLFSARKSDDTNPDTDFARRPSATFSVKTAPLNLTPKSPPTISSSLSAKKYHLPKLPRLDTIKLFDTDIDSSSSHDPEESIPPSPKPERVSYSSLPHSLQIQIPRKPLLQTWDPRAPIKNPSLHIRAKALLKQRYRSKFNFDFTFKEGLDRKDYDWMWVSEEELERKVLADIVWVRERYAQAVQGEPSDEDLVRWFEGGEEQVKGIRVMGGTMRKGSLPAWL</sequence>
<protein>
    <submittedName>
        <fullName evidence="2">Uncharacterized protein</fullName>
    </submittedName>
</protein>
<organism evidence="2 3">
    <name type="scientific">Lachnellula occidentalis</name>
    <dbReference type="NCBI Taxonomy" id="215460"/>
    <lineage>
        <taxon>Eukaryota</taxon>
        <taxon>Fungi</taxon>
        <taxon>Dikarya</taxon>
        <taxon>Ascomycota</taxon>
        <taxon>Pezizomycotina</taxon>
        <taxon>Leotiomycetes</taxon>
        <taxon>Helotiales</taxon>
        <taxon>Lachnaceae</taxon>
        <taxon>Lachnellula</taxon>
    </lineage>
</organism>
<comment type="caution">
    <text evidence="2">The sequence shown here is derived from an EMBL/GenBank/DDBJ whole genome shotgun (WGS) entry which is preliminary data.</text>
</comment>
<feature type="region of interest" description="Disordered" evidence="1">
    <location>
        <begin position="101"/>
        <end position="128"/>
    </location>
</feature>
<dbReference type="OrthoDB" id="3588018at2759"/>
<proteinExistence type="predicted"/>
<dbReference type="Proteomes" id="UP000443090">
    <property type="component" value="Unassembled WGS sequence"/>
</dbReference>
<dbReference type="AlphaFoldDB" id="A0A8H8RJ12"/>